<dbReference type="EMBL" id="CAKLDM010000001">
    <property type="protein sequence ID" value="CAH0536032.1"/>
    <property type="molecule type" value="Genomic_DNA"/>
</dbReference>
<evidence type="ECO:0000313" key="1">
    <source>
        <dbReference type="EMBL" id="CAH0536032.1"/>
    </source>
</evidence>
<name>A0ABM8ZYK6_9VIBR</name>
<organism evidence="1 2">
    <name type="scientific">Vibrio marisflavi CECT 7928</name>
    <dbReference type="NCBI Taxonomy" id="634439"/>
    <lineage>
        <taxon>Bacteria</taxon>
        <taxon>Pseudomonadati</taxon>
        <taxon>Pseudomonadota</taxon>
        <taxon>Gammaproteobacteria</taxon>
        <taxon>Vibrionales</taxon>
        <taxon>Vibrionaceae</taxon>
        <taxon>Vibrio</taxon>
    </lineage>
</organism>
<protein>
    <submittedName>
        <fullName evidence="1">Uncharacterized protein</fullName>
    </submittedName>
</protein>
<proteinExistence type="predicted"/>
<sequence length="382" mass="43935">MCKDKDKTSSYWTPETRQPIRQKMLKIWDHFAENYDYARHHYLKPQMPNFDTHYWPGLSMNIASTAMIYKIAQNPYMHKLSYQGLFPALWRFKCIPFLYFTGQVGGTLMGNDNIVSSSLMRSGDSQSTLTSAQMLPNYFTGTAYTGCAVYMLTKSSRKYLSMCGNKLGWLGLLTQLVAAGSMLDLGMANLGKESFGSKFFRAKNNLSPQNDFGDYSDYRDTMNEIYSQMLMLGAFTLLYEIRFKKGIGVVQRVLSMGAPLLIMNSSNELSRRRDILAPYLLGDGFKEPPRESFDALDATRLLIEGAGVYAGMQHWNLGKKMLFSQQMIQQQNRYWTYMKFLQDLKRAFPHLTYGRWLMGAAGVNLVRDIYELEGMFMNWKTK</sequence>
<reference evidence="1" key="1">
    <citation type="submission" date="2021-11" db="EMBL/GenBank/DDBJ databases">
        <authorList>
            <person name="Rodrigo-Torres L."/>
            <person name="Arahal R. D."/>
            <person name="Lucena T."/>
        </authorList>
    </citation>
    <scope>NUCLEOTIDE SEQUENCE</scope>
    <source>
        <strain evidence="1">CECT 7928</strain>
    </source>
</reference>
<dbReference type="Proteomes" id="UP000838748">
    <property type="component" value="Unassembled WGS sequence"/>
</dbReference>
<evidence type="ECO:0000313" key="2">
    <source>
        <dbReference type="Proteomes" id="UP000838748"/>
    </source>
</evidence>
<keyword evidence="2" id="KW-1185">Reference proteome</keyword>
<dbReference type="RefSeq" id="WP_237359543.1">
    <property type="nucleotide sequence ID" value="NZ_CAKLDM010000001.1"/>
</dbReference>
<accession>A0ABM8ZYK6</accession>
<gene>
    <name evidence="1" type="ORF">VMF7928_00128</name>
</gene>
<comment type="caution">
    <text evidence="1">The sequence shown here is derived from an EMBL/GenBank/DDBJ whole genome shotgun (WGS) entry which is preliminary data.</text>
</comment>